<dbReference type="InterPro" id="IPR012337">
    <property type="entry name" value="RNaseH-like_sf"/>
</dbReference>
<evidence type="ECO:0000313" key="2">
    <source>
        <dbReference type="Proteomes" id="UP000186817"/>
    </source>
</evidence>
<dbReference type="PANTHER" id="PTHR11439">
    <property type="entry name" value="GAG-POL-RELATED RETROTRANSPOSON"/>
    <property type="match status" value="1"/>
</dbReference>
<dbReference type="OMA" id="RWISAVQ"/>
<evidence type="ECO:0000313" key="1">
    <source>
        <dbReference type="EMBL" id="OLP93351.1"/>
    </source>
</evidence>
<sequence>MKLARTRAATLGLPGIAPHELVASNAMTKKLESKQARLATRPNLLRLSPEFIAPSEAGLNTLVATLETEARRMGAEEDVRTSRSGTGTEDYEYTVAAQLKGKGKGRGKGKEEPQIGIEPQEENDLIRMKKIRMAAEAINGGNITVDDMLPDVWEWAEQQQEVLEWPPQVEEDLWKCYREGIYQKGDQSSRDVLLQLVSLAGGEQINFRIRSDQSKEFVSKIAHEDLKTFNHFRTFAVPYSHQSNGIIEQLLDSLKTSTASLLLSGQLDVRFWDEVMVHAAKLKRMRQLRLPIPKDLPIRGDFVLVRKPVENMPVFEDRTERGMTDEEEHETEEIFQQLMREAEQRRGLAEVVPNSVLTGERAAAERWISAVQKELASVENKEVLLPVRVGHEREDLQLEAGEEIPREAPLLDPPAIMKRLNLVPRGVKYLPLKGYISRKECDIKCGELGQLERKAELVFLGVQVSFNAQGDVIINQRARVLQELHRRQWLHLKGCTSLPQLELDDDEVKDEAYEQNKLECQRELGTLLWMSARSRPDIASTVGILASELTHMPKRVLQLLRHVRRYSRGTLDVCLTYKVRQDIQEFTCFSDASFAPAAGRSRSGMVYMIGSSILDWASTRQTLTAWSATEAETVAMSECLNQGGRMQTAMDQLLGHALHITLRCDNSAAIILALTESFQPLKWKTRGVALRAS</sequence>
<dbReference type="OrthoDB" id="413361at2759"/>
<comment type="caution">
    <text evidence="1">The sequence shown here is derived from an EMBL/GenBank/DDBJ whole genome shotgun (WGS) entry which is preliminary data.</text>
</comment>
<accession>A0A1Q9DDU2</accession>
<dbReference type="AlphaFoldDB" id="A0A1Q9DDU2"/>
<dbReference type="Gene3D" id="3.30.420.10">
    <property type="entry name" value="Ribonuclease H-like superfamily/Ribonuclease H"/>
    <property type="match status" value="1"/>
</dbReference>
<dbReference type="SUPFAM" id="SSF53098">
    <property type="entry name" value="Ribonuclease H-like"/>
    <property type="match status" value="1"/>
</dbReference>
<dbReference type="InterPro" id="IPR036397">
    <property type="entry name" value="RNaseH_sf"/>
</dbReference>
<gene>
    <name evidence="1" type="ORF">AK812_SmicGene24744</name>
</gene>
<dbReference type="Proteomes" id="UP000186817">
    <property type="component" value="Unassembled WGS sequence"/>
</dbReference>
<dbReference type="CDD" id="cd09272">
    <property type="entry name" value="RNase_HI_RT_Ty1"/>
    <property type="match status" value="1"/>
</dbReference>
<name>A0A1Q9DDU2_SYMMI</name>
<dbReference type="EMBL" id="LSRX01000585">
    <property type="protein sequence ID" value="OLP93351.1"/>
    <property type="molecule type" value="Genomic_DNA"/>
</dbReference>
<proteinExistence type="predicted"/>
<organism evidence="1 2">
    <name type="scientific">Symbiodinium microadriaticum</name>
    <name type="common">Dinoflagellate</name>
    <name type="synonym">Zooxanthella microadriatica</name>
    <dbReference type="NCBI Taxonomy" id="2951"/>
    <lineage>
        <taxon>Eukaryota</taxon>
        <taxon>Sar</taxon>
        <taxon>Alveolata</taxon>
        <taxon>Dinophyceae</taxon>
        <taxon>Suessiales</taxon>
        <taxon>Symbiodiniaceae</taxon>
        <taxon>Symbiodinium</taxon>
    </lineage>
</organism>
<reference evidence="1 2" key="1">
    <citation type="submission" date="2016-02" db="EMBL/GenBank/DDBJ databases">
        <title>Genome analysis of coral dinoflagellate symbionts highlights evolutionary adaptations to a symbiotic lifestyle.</title>
        <authorList>
            <person name="Aranda M."/>
            <person name="Li Y."/>
            <person name="Liew Y.J."/>
            <person name="Baumgarten S."/>
            <person name="Simakov O."/>
            <person name="Wilson M."/>
            <person name="Piel J."/>
            <person name="Ashoor H."/>
            <person name="Bougouffa S."/>
            <person name="Bajic V.B."/>
            <person name="Ryu T."/>
            <person name="Ravasi T."/>
            <person name="Bayer T."/>
            <person name="Micklem G."/>
            <person name="Kim H."/>
            <person name="Bhak J."/>
            <person name="Lajeunesse T.C."/>
            <person name="Voolstra C.R."/>
        </authorList>
    </citation>
    <scope>NUCLEOTIDE SEQUENCE [LARGE SCALE GENOMIC DNA]</scope>
    <source>
        <strain evidence="1 2">CCMP2467</strain>
    </source>
</reference>
<keyword evidence="2" id="KW-1185">Reference proteome</keyword>
<protein>
    <submittedName>
        <fullName evidence="1">Retrovirus-related Pol polyprotein from transposon TNT 1-94</fullName>
    </submittedName>
</protein>
<dbReference type="GO" id="GO:0003676">
    <property type="term" value="F:nucleic acid binding"/>
    <property type="evidence" value="ECO:0007669"/>
    <property type="project" value="InterPro"/>
</dbReference>